<evidence type="ECO:0000256" key="3">
    <source>
        <dbReference type="ARBA" id="ARBA00023170"/>
    </source>
</evidence>
<protein>
    <recommendedName>
        <fullName evidence="7">G-protein coupled receptors family 1 profile domain-containing protein</fullName>
    </recommendedName>
</protein>
<accession>A0A0D8XF82</accession>
<evidence type="ECO:0000256" key="2">
    <source>
        <dbReference type="ARBA" id="ARBA00023040"/>
    </source>
</evidence>
<dbReference type="AlphaFoldDB" id="A0A0D8XF82"/>
<dbReference type="EMBL" id="KN716676">
    <property type="protein sequence ID" value="KJH42354.1"/>
    <property type="molecule type" value="Genomic_DNA"/>
</dbReference>
<dbReference type="PANTHER" id="PTHR24248">
    <property type="entry name" value="ADRENERGIC RECEPTOR-RELATED G-PROTEIN COUPLED RECEPTOR"/>
    <property type="match status" value="1"/>
</dbReference>
<keyword evidence="4" id="KW-0807">Transducer</keyword>
<evidence type="ECO:0000256" key="1">
    <source>
        <dbReference type="ARBA" id="ARBA00004141"/>
    </source>
</evidence>
<name>A0A0D8XF82_DICVI</name>
<proteinExistence type="predicted"/>
<keyword evidence="2" id="KW-0297">G-protein coupled receptor</keyword>
<organism evidence="5 6">
    <name type="scientific">Dictyocaulus viviparus</name>
    <name type="common">Bovine lungworm</name>
    <dbReference type="NCBI Taxonomy" id="29172"/>
    <lineage>
        <taxon>Eukaryota</taxon>
        <taxon>Metazoa</taxon>
        <taxon>Ecdysozoa</taxon>
        <taxon>Nematoda</taxon>
        <taxon>Chromadorea</taxon>
        <taxon>Rhabditida</taxon>
        <taxon>Rhabditina</taxon>
        <taxon>Rhabditomorpha</taxon>
        <taxon>Strongyloidea</taxon>
        <taxon>Metastrongylidae</taxon>
        <taxon>Dictyocaulus</taxon>
    </lineage>
</organism>
<keyword evidence="3" id="KW-0675">Receptor</keyword>
<dbReference type="Proteomes" id="UP000053766">
    <property type="component" value="Unassembled WGS sequence"/>
</dbReference>
<evidence type="ECO:0008006" key="7">
    <source>
        <dbReference type="Google" id="ProtNLM"/>
    </source>
</evidence>
<dbReference type="GO" id="GO:0004930">
    <property type="term" value="F:G protein-coupled receptor activity"/>
    <property type="evidence" value="ECO:0007669"/>
    <property type="project" value="UniProtKB-KW"/>
</dbReference>
<gene>
    <name evidence="5" type="ORF">DICVIV_11665</name>
</gene>
<reference evidence="6" key="2">
    <citation type="journal article" date="2016" name="Sci. Rep.">
        <title>Dictyocaulus viviparus genome, variome and transcriptome elucidate lungworm biology and support future intervention.</title>
        <authorList>
            <person name="McNulty S.N."/>
            <person name="Strube C."/>
            <person name="Rosa B.A."/>
            <person name="Martin J.C."/>
            <person name="Tyagi R."/>
            <person name="Choi Y.J."/>
            <person name="Wang Q."/>
            <person name="Hallsworth Pepin K."/>
            <person name="Zhang X."/>
            <person name="Ozersky P."/>
            <person name="Wilson R.K."/>
            <person name="Sternberg P.W."/>
            <person name="Gasser R.B."/>
            <person name="Mitreva M."/>
        </authorList>
    </citation>
    <scope>NUCLEOTIDE SEQUENCE [LARGE SCALE GENOMIC DNA]</scope>
    <source>
        <strain evidence="6">HannoverDv2000</strain>
    </source>
</reference>
<evidence type="ECO:0000256" key="4">
    <source>
        <dbReference type="ARBA" id="ARBA00023224"/>
    </source>
</evidence>
<dbReference type="Gene3D" id="1.20.1070.10">
    <property type="entry name" value="Rhodopsin 7-helix transmembrane proteins"/>
    <property type="match status" value="1"/>
</dbReference>
<evidence type="ECO:0000313" key="5">
    <source>
        <dbReference type="EMBL" id="KJH42354.1"/>
    </source>
</evidence>
<dbReference type="STRING" id="29172.A0A0D8XF82"/>
<comment type="subcellular location">
    <subcellularLocation>
        <location evidence="1">Membrane</location>
        <topology evidence="1">Multi-pass membrane protein</topology>
    </subcellularLocation>
</comment>
<dbReference type="SUPFAM" id="SSF81321">
    <property type="entry name" value="Family A G protein-coupled receptor-like"/>
    <property type="match status" value="1"/>
</dbReference>
<keyword evidence="6" id="KW-1185">Reference proteome</keyword>
<sequence>MPALKDITDGGFIRFTVFDCNGLKCFMNKEKIFTIVTWAGHLNSMLNPLIYSRFSRDFRRAFKQILTCQREQKTKMAFKTPLSLLLAKPIAYDEHFLNGKSNGYEDDAYYLLRLVLHIMEHQQSEIKRSNLPLKSL</sequence>
<dbReference type="OrthoDB" id="5951059at2759"/>
<reference evidence="5 6" key="1">
    <citation type="submission" date="2013-11" db="EMBL/GenBank/DDBJ databases">
        <title>Draft genome of the bovine lungworm Dictyocaulus viviparus.</title>
        <authorList>
            <person name="Mitreva M."/>
        </authorList>
    </citation>
    <scope>NUCLEOTIDE SEQUENCE [LARGE SCALE GENOMIC DNA]</scope>
    <source>
        <strain evidence="5 6">HannoverDv2000</strain>
    </source>
</reference>
<dbReference type="GO" id="GO:0005886">
    <property type="term" value="C:plasma membrane"/>
    <property type="evidence" value="ECO:0007669"/>
    <property type="project" value="TreeGrafter"/>
</dbReference>
<evidence type="ECO:0000313" key="6">
    <source>
        <dbReference type="Proteomes" id="UP000053766"/>
    </source>
</evidence>